<dbReference type="SUPFAM" id="SSF53474">
    <property type="entry name" value="alpha/beta-Hydrolases"/>
    <property type="match status" value="1"/>
</dbReference>
<dbReference type="RefSeq" id="WP_092852706.1">
    <property type="nucleotide sequence ID" value="NZ_FMAH01000027.1"/>
</dbReference>
<keyword evidence="5" id="KW-1185">Reference proteome</keyword>
<sequence>MRGTEIRIRSGDIELFGSIAGDESLPLMICLHGGRGTESHAGEFEIFRPFVDRFRVVAYDQRGCGKSPLGADVSPKIMVDDLENVRRQLCGNRPAVVIGFSYGGMIAMLHALRYPDDVSYLITIGSPLSHEFEELALAEFDRRHEKDAPAASRAMIERQLRHGFDNELQWRICKFAMRGLYRPGISPDEALASTMDLTSSINIEAHKRLWMGKDYDVRLHLPKLKPKLLAISGELDWLVPPISSGELLSILPGARCLIVPHVGHSAHYAARDMVLKGIKAFLGA</sequence>
<evidence type="ECO:0000259" key="3">
    <source>
        <dbReference type="Pfam" id="PF00561"/>
    </source>
</evidence>
<evidence type="ECO:0000313" key="4">
    <source>
        <dbReference type="EMBL" id="SCB38202.1"/>
    </source>
</evidence>
<accession>A0A1C3WDG5</accession>
<dbReference type="OrthoDB" id="9796770at2"/>
<dbReference type="Gene3D" id="3.40.50.1820">
    <property type="entry name" value="alpha/beta hydrolase"/>
    <property type="match status" value="1"/>
</dbReference>
<dbReference type="InterPro" id="IPR002410">
    <property type="entry name" value="Peptidase_S33"/>
</dbReference>
<dbReference type="InterPro" id="IPR000073">
    <property type="entry name" value="AB_hydrolase_1"/>
</dbReference>
<proteinExistence type="inferred from homology"/>
<dbReference type="EMBL" id="FMAH01000027">
    <property type="protein sequence ID" value="SCB38202.1"/>
    <property type="molecule type" value="Genomic_DNA"/>
</dbReference>
<reference evidence="5" key="1">
    <citation type="submission" date="2016-08" db="EMBL/GenBank/DDBJ databases">
        <authorList>
            <person name="Varghese N."/>
            <person name="Submissions Spin"/>
        </authorList>
    </citation>
    <scope>NUCLEOTIDE SEQUENCE [LARGE SCALE GENOMIC DNA]</scope>
    <source>
        <strain evidence="5">HAMBI 2971</strain>
    </source>
</reference>
<name>A0A1C3WDG5_9HYPH</name>
<dbReference type="PRINTS" id="PR00111">
    <property type="entry name" value="ABHYDROLASE"/>
</dbReference>
<feature type="domain" description="AB hydrolase-1" evidence="3">
    <location>
        <begin position="26"/>
        <end position="268"/>
    </location>
</feature>
<organism evidence="4 5">
    <name type="scientific">Rhizobium miluonense</name>
    <dbReference type="NCBI Taxonomy" id="411945"/>
    <lineage>
        <taxon>Bacteria</taxon>
        <taxon>Pseudomonadati</taxon>
        <taxon>Pseudomonadota</taxon>
        <taxon>Alphaproteobacteria</taxon>
        <taxon>Hyphomicrobiales</taxon>
        <taxon>Rhizobiaceae</taxon>
        <taxon>Rhizobium/Agrobacterium group</taxon>
        <taxon>Rhizobium</taxon>
    </lineage>
</organism>
<comment type="similarity">
    <text evidence="1">Belongs to the peptidase S33 family.</text>
</comment>
<dbReference type="AlphaFoldDB" id="A0A1C3WDG5"/>
<dbReference type="InterPro" id="IPR029058">
    <property type="entry name" value="AB_hydrolase_fold"/>
</dbReference>
<dbReference type="STRING" id="411945.GA0061102_102777"/>
<dbReference type="GO" id="GO:0008233">
    <property type="term" value="F:peptidase activity"/>
    <property type="evidence" value="ECO:0007669"/>
    <property type="project" value="InterPro"/>
</dbReference>
<dbReference type="Pfam" id="PF00561">
    <property type="entry name" value="Abhydrolase_1"/>
    <property type="match status" value="1"/>
</dbReference>
<evidence type="ECO:0000313" key="5">
    <source>
        <dbReference type="Proteomes" id="UP000199435"/>
    </source>
</evidence>
<evidence type="ECO:0000256" key="1">
    <source>
        <dbReference type="ARBA" id="ARBA00010088"/>
    </source>
</evidence>
<gene>
    <name evidence="4" type="ORF">GA0061102_102777</name>
</gene>
<dbReference type="PANTHER" id="PTHR43798">
    <property type="entry name" value="MONOACYLGLYCEROL LIPASE"/>
    <property type="match status" value="1"/>
</dbReference>
<dbReference type="GO" id="GO:0016020">
    <property type="term" value="C:membrane"/>
    <property type="evidence" value="ECO:0007669"/>
    <property type="project" value="TreeGrafter"/>
</dbReference>
<dbReference type="PRINTS" id="PR00793">
    <property type="entry name" value="PROAMNOPTASE"/>
</dbReference>
<keyword evidence="2" id="KW-0378">Hydrolase</keyword>
<dbReference type="Proteomes" id="UP000199435">
    <property type="component" value="Unassembled WGS sequence"/>
</dbReference>
<dbReference type="GO" id="GO:0006508">
    <property type="term" value="P:proteolysis"/>
    <property type="evidence" value="ECO:0007669"/>
    <property type="project" value="InterPro"/>
</dbReference>
<dbReference type="InterPro" id="IPR050266">
    <property type="entry name" value="AB_hydrolase_sf"/>
</dbReference>
<protein>
    <submittedName>
        <fullName evidence="4">Proline iminopeptidase</fullName>
    </submittedName>
</protein>
<evidence type="ECO:0000256" key="2">
    <source>
        <dbReference type="ARBA" id="ARBA00022801"/>
    </source>
</evidence>
<dbReference type="PANTHER" id="PTHR43798:SF33">
    <property type="entry name" value="HYDROLASE, PUTATIVE (AFU_ORTHOLOGUE AFUA_2G14860)-RELATED"/>
    <property type="match status" value="1"/>
</dbReference>